<dbReference type="PANTHER" id="PTHR35561:SF1">
    <property type="entry name" value="RNA 2',3'-CYCLIC PHOSPHODIESTERASE"/>
    <property type="match status" value="1"/>
</dbReference>
<dbReference type="Gene3D" id="3.90.1140.10">
    <property type="entry name" value="Cyclic phosphodiesterase"/>
    <property type="match status" value="1"/>
</dbReference>
<accession>A0AAX4FVT0</accession>
<proteinExistence type="inferred from homology"/>
<dbReference type="InterPro" id="IPR004175">
    <property type="entry name" value="RNA_CPDase"/>
</dbReference>
<feature type="short sequence motif" description="HXTX 2" evidence="2">
    <location>
        <begin position="124"/>
        <end position="127"/>
    </location>
</feature>
<feature type="active site" description="Proton acceptor" evidence="2">
    <location>
        <position position="124"/>
    </location>
</feature>
<dbReference type="InterPro" id="IPR009097">
    <property type="entry name" value="Cyclic_Pdiesterase"/>
</dbReference>
<dbReference type="GO" id="GO:0008664">
    <property type="term" value="F:RNA 2',3'-cyclic 3'-phosphodiesterase activity"/>
    <property type="evidence" value="ECO:0007669"/>
    <property type="project" value="UniProtKB-EC"/>
</dbReference>
<feature type="short sequence motif" description="HXTX 1" evidence="2">
    <location>
        <begin position="41"/>
        <end position="44"/>
    </location>
</feature>
<protein>
    <recommendedName>
        <fullName evidence="2">RNA 2',3'-cyclic phosphodiesterase</fullName>
        <shortName evidence="2">RNA 2',3'-CPDase</shortName>
        <ecNumber evidence="2">3.1.4.58</ecNumber>
    </recommendedName>
</protein>
<gene>
    <name evidence="3" type="primary">thpR</name>
    <name evidence="3" type="ORF">R6Y96_01975</name>
</gene>
<dbReference type="KEGG" id="mrc:R6Y96_01975"/>
<dbReference type="AlphaFoldDB" id="A0AAX4FVT0"/>
<evidence type="ECO:0000313" key="4">
    <source>
        <dbReference type="Proteomes" id="UP001305652"/>
    </source>
</evidence>
<comment type="similarity">
    <text evidence="2">Belongs to the 2H phosphoesterase superfamily. ThpR family.</text>
</comment>
<comment type="catalytic activity">
    <reaction evidence="2">
        <text>a 3'-end 2',3'-cyclophospho-ribonucleotide-RNA + H2O = a 3'-end 2'-phospho-ribonucleotide-RNA + H(+)</text>
        <dbReference type="Rhea" id="RHEA:11828"/>
        <dbReference type="Rhea" id="RHEA-COMP:10464"/>
        <dbReference type="Rhea" id="RHEA-COMP:17353"/>
        <dbReference type="ChEBI" id="CHEBI:15377"/>
        <dbReference type="ChEBI" id="CHEBI:15378"/>
        <dbReference type="ChEBI" id="CHEBI:83064"/>
        <dbReference type="ChEBI" id="CHEBI:173113"/>
        <dbReference type="EC" id="3.1.4.58"/>
    </reaction>
</comment>
<keyword evidence="1 2" id="KW-0378">Hydrolase</keyword>
<dbReference type="GO" id="GO:0004113">
    <property type="term" value="F:2',3'-cyclic-nucleotide 3'-phosphodiesterase activity"/>
    <property type="evidence" value="ECO:0007669"/>
    <property type="project" value="InterPro"/>
</dbReference>
<reference evidence="3 4" key="1">
    <citation type="submission" date="2023-10" db="EMBL/GenBank/DDBJ databases">
        <title>The complete genome sequence of Methanoculleus receptaculi DSM 18860.</title>
        <authorList>
            <person name="Lai S.-J."/>
            <person name="You Y.-T."/>
            <person name="Chen S.-C."/>
        </authorList>
    </citation>
    <scope>NUCLEOTIDE SEQUENCE [LARGE SCALE GENOMIC DNA]</scope>
    <source>
        <strain evidence="3 4">DSM 18860</strain>
    </source>
</reference>
<organism evidence="3 4">
    <name type="scientific">Methanoculleus receptaculi</name>
    <dbReference type="NCBI Taxonomy" id="394967"/>
    <lineage>
        <taxon>Archaea</taxon>
        <taxon>Methanobacteriati</taxon>
        <taxon>Methanobacteriota</taxon>
        <taxon>Stenosarchaea group</taxon>
        <taxon>Methanomicrobia</taxon>
        <taxon>Methanomicrobiales</taxon>
        <taxon>Methanomicrobiaceae</taxon>
        <taxon>Methanoculleus</taxon>
    </lineage>
</organism>
<name>A0AAX4FVT0_9EURY</name>
<dbReference type="EMBL" id="CP137642">
    <property type="protein sequence ID" value="WOX58046.1"/>
    <property type="molecule type" value="Genomic_DNA"/>
</dbReference>
<dbReference type="NCBIfam" id="TIGR02258">
    <property type="entry name" value="2_5_ligase"/>
    <property type="match status" value="1"/>
</dbReference>
<dbReference type="RefSeq" id="WP_318621823.1">
    <property type="nucleotide sequence ID" value="NZ_CP137642.1"/>
</dbReference>
<feature type="active site" description="Proton donor" evidence="2">
    <location>
        <position position="41"/>
    </location>
</feature>
<keyword evidence="4" id="KW-1185">Reference proteome</keyword>
<dbReference type="EC" id="3.1.4.58" evidence="2"/>
<dbReference type="HAMAP" id="MF_01940">
    <property type="entry name" value="RNA_CPDase"/>
    <property type="match status" value="1"/>
</dbReference>
<evidence type="ECO:0000313" key="3">
    <source>
        <dbReference type="EMBL" id="WOX58046.1"/>
    </source>
</evidence>
<dbReference type="GeneID" id="85731886"/>
<evidence type="ECO:0000256" key="2">
    <source>
        <dbReference type="HAMAP-Rule" id="MF_01940"/>
    </source>
</evidence>
<sequence length="180" mass="20156">MVRTFVAIDLTEEIRESARQSLEILREAPGRLAIVEPENLHITLKFLGEVDQAQIEPIIGALRATNAEPFEITLGYAVCNHPRRPRVIWCDVTDSGESAALARQVDDLLEPLGFPREKRPFRPHVTLARVKDLHPALPKEVERRIPREPLGRCLVSAIKLKKSTLTSGGPIYDDLAEVTL</sequence>
<dbReference type="SUPFAM" id="SSF55144">
    <property type="entry name" value="LigT-like"/>
    <property type="match status" value="1"/>
</dbReference>
<dbReference type="Pfam" id="PF13563">
    <property type="entry name" value="2_5_RNA_ligase2"/>
    <property type="match status" value="1"/>
</dbReference>
<evidence type="ECO:0000256" key="1">
    <source>
        <dbReference type="ARBA" id="ARBA00022801"/>
    </source>
</evidence>
<dbReference type="Proteomes" id="UP001305652">
    <property type="component" value="Chromosome"/>
</dbReference>
<comment type="function">
    <text evidence="2">Hydrolyzes RNA 2',3'-cyclic phosphodiester to an RNA 2'-phosphomonoester.</text>
</comment>
<dbReference type="PANTHER" id="PTHR35561">
    <property type="entry name" value="RNA 2',3'-CYCLIC PHOSPHODIESTERASE"/>
    <property type="match status" value="1"/>
</dbReference>